<name>A0AAD8QTM0_LOLMU</name>
<organism evidence="3 4">
    <name type="scientific">Lolium multiflorum</name>
    <name type="common">Italian ryegrass</name>
    <name type="synonym">Lolium perenne subsp. multiflorum</name>
    <dbReference type="NCBI Taxonomy" id="4521"/>
    <lineage>
        <taxon>Eukaryota</taxon>
        <taxon>Viridiplantae</taxon>
        <taxon>Streptophyta</taxon>
        <taxon>Embryophyta</taxon>
        <taxon>Tracheophyta</taxon>
        <taxon>Spermatophyta</taxon>
        <taxon>Magnoliopsida</taxon>
        <taxon>Liliopsida</taxon>
        <taxon>Poales</taxon>
        <taxon>Poaceae</taxon>
        <taxon>BOP clade</taxon>
        <taxon>Pooideae</taxon>
        <taxon>Poodae</taxon>
        <taxon>Poeae</taxon>
        <taxon>Poeae Chloroplast Group 2 (Poeae type)</taxon>
        <taxon>Loliodinae</taxon>
        <taxon>Loliinae</taxon>
        <taxon>Lolium</taxon>
    </lineage>
</organism>
<dbReference type="Pfam" id="PF07727">
    <property type="entry name" value="RVT_2"/>
    <property type="match status" value="1"/>
</dbReference>
<keyword evidence="4" id="KW-1185">Reference proteome</keyword>
<dbReference type="PANTHER" id="PTHR11439:SF467">
    <property type="entry name" value="INTEGRASE CATALYTIC DOMAIN-CONTAINING PROTEIN"/>
    <property type="match status" value="1"/>
</dbReference>
<dbReference type="Proteomes" id="UP001231189">
    <property type="component" value="Unassembled WGS sequence"/>
</dbReference>
<feature type="compositionally biased region" description="Low complexity" evidence="1">
    <location>
        <begin position="377"/>
        <end position="390"/>
    </location>
</feature>
<sequence>MAECQKHPEWVKWKEAIETELRSLYRRNVFSHVVRTPPRVIPVGYKWVFVRKRNESNQVVRYKARLVAQGFSQRPGIDYDETYSPVMSGITFRYLISMAASLNMQMQLMDVVTAYLYGSLDSEIYMKVPEGLKIPHPKQNRNMYSVKLQRSLYGLKQSGRMWYNRLSEFLLKRGYTNHDDCPCVFIKKSQNGFCIISVYVGDLNIIGNTEDIKEAMFYLKTEFEMKDLGKTKLCLGLQFEHLSQGVLIHQSTYTKRVLERFNMDKSHPLSTPMVVRSLEADKDPFRPCEENEEVLGPEVPYLSAIGALMYLANCTRPDIAFAVNLLARYSAAPTKRHWVGIKTVLRYLQGLYMHSSDDNSPSELPYPATGLLGAGAGASAAAPSRPPSIGTRTNQCSDAPKNPYDTTIVDYDSEVESSDVDSDDESFHTKTRHVLRRLQAGQYGRPFAQGIYKCPFCNRRLFDTNFNTLLNHAESIGSHGARVGSTVNVHAYMAKHKALGIHLRNLQASHTRHLEALNVPTALSVCDCSICRAD</sequence>
<protein>
    <recommendedName>
        <fullName evidence="2">Reverse transcriptase Ty1/copia-type domain-containing protein</fullName>
    </recommendedName>
</protein>
<proteinExistence type="predicted"/>
<dbReference type="PANTHER" id="PTHR11439">
    <property type="entry name" value="GAG-POL-RELATED RETROTRANSPOSON"/>
    <property type="match status" value="1"/>
</dbReference>
<feature type="region of interest" description="Disordered" evidence="1">
    <location>
        <begin position="377"/>
        <end position="403"/>
    </location>
</feature>
<evidence type="ECO:0000256" key="1">
    <source>
        <dbReference type="SAM" id="MobiDB-lite"/>
    </source>
</evidence>
<evidence type="ECO:0000259" key="2">
    <source>
        <dbReference type="Pfam" id="PF07727"/>
    </source>
</evidence>
<accession>A0AAD8QTM0</accession>
<dbReference type="AlphaFoldDB" id="A0AAD8QTM0"/>
<feature type="domain" description="Reverse transcriptase Ty1/copia-type" evidence="2">
    <location>
        <begin position="32"/>
        <end position="274"/>
    </location>
</feature>
<gene>
    <name evidence="3" type="ORF">QYE76_031843</name>
</gene>
<comment type="caution">
    <text evidence="3">The sequence shown here is derived from an EMBL/GenBank/DDBJ whole genome shotgun (WGS) entry which is preliminary data.</text>
</comment>
<reference evidence="3" key="1">
    <citation type="submission" date="2023-07" db="EMBL/GenBank/DDBJ databases">
        <title>A chromosome-level genome assembly of Lolium multiflorum.</title>
        <authorList>
            <person name="Chen Y."/>
            <person name="Copetti D."/>
            <person name="Kolliker R."/>
            <person name="Studer B."/>
        </authorList>
    </citation>
    <scope>NUCLEOTIDE SEQUENCE</scope>
    <source>
        <strain evidence="3">02402/16</strain>
        <tissue evidence="3">Leaf</tissue>
    </source>
</reference>
<dbReference type="EMBL" id="JAUUTY010000007">
    <property type="protein sequence ID" value="KAK1608170.1"/>
    <property type="molecule type" value="Genomic_DNA"/>
</dbReference>
<dbReference type="InterPro" id="IPR043502">
    <property type="entry name" value="DNA/RNA_pol_sf"/>
</dbReference>
<evidence type="ECO:0000313" key="3">
    <source>
        <dbReference type="EMBL" id="KAK1608170.1"/>
    </source>
</evidence>
<dbReference type="SUPFAM" id="SSF56672">
    <property type="entry name" value="DNA/RNA polymerases"/>
    <property type="match status" value="1"/>
</dbReference>
<evidence type="ECO:0000313" key="4">
    <source>
        <dbReference type="Proteomes" id="UP001231189"/>
    </source>
</evidence>
<dbReference type="InterPro" id="IPR013103">
    <property type="entry name" value="RVT_2"/>
</dbReference>